<dbReference type="OrthoDB" id="78296at2759"/>
<dbReference type="InterPro" id="IPR013272">
    <property type="entry name" value="Vps72/YL1_C"/>
</dbReference>
<name>A0A9N9SAK2_PHACE</name>
<sequence length="346" mass="40483">MNREKRSNAGNRMAKLLDEEEECQDEFYKLNYGGFDETQSDREYEAEEEGDDIVDSDFSIDENDEPVSENEGDESQKKNRRLVTKAYKEPIPTQKKEKQILKTKPLLSKPKTSYQHNVQLGRKSIRKSTLAKTAETAQRIKVRNLEQRKKVRKTTVEEWIPTQEELLEEAKFTEQENLKSLEKYQKMESEKKIKRPAKKVYSGPMIQYKSTRMPIIDEMDNIEGEVKNEDGQSEKRYCERTFITILNDPNDVLFKKVYNVKPPPVHPKKLKCAVTGMPAKYIDPVTCVPYHNSTALKIIRLAYYNHLENNGDKSNTRVAEFLKWLSQNKKKIRSELVVPEQKVYFS</sequence>
<proteinExistence type="inferred from homology"/>
<evidence type="ECO:0000256" key="2">
    <source>
        <dbReference type="ARBA" id="ARBA00020000"/>
    </source>
</evidence>
<reference evidence="5" key="2">
    <citation type="submission" date="2022-10" db="EMBL/GenBank/DDBJ databases">
        <authorList>
            <consortium name="ENA_rothamsted_submissions"/>
            <consortium name="culmorum"/>
            <person name="King R."/>
        </authorList>
    </citation>
    <scope>NUCLEOTIDE SEQUENCE</scope>
</reference>
<dbReference type="PANTHER" id="PTHR13275:SF4">
    <property type="entry name" value="VACUOLAR PROTEIN SORTING-ASSOCIATED PROTEIN 72 HOMOLOG"/>
    <property type="match status" value="1"/>
</dbReference>
<gene>
    <name evidence="5" type="ORF">PHAECO_LOCUS3069</name>
</gene>
<dbReference type="GO" id="GO:0005634">
    <property type="term" value="C:nucleus"/>
    <property type="evidence" value="ECO:0007669"/>
    <property type="project" value="TreeGrafter"/>
</dbReference>
<dbReference type="SMART" id="SM00993">
    <property type="entry name" value="YL1_C"/>
    <property type="match status" value="1"/>
</dbReference>
<evidence type="ECO:0000256" key="3">
    <source>
        <dbReference type="SAM" id="MobiDB-lite"/>
    </source>
</evidence>
<protein>
    <recommendedName>
        <fullName evidence="2">Vacuolar protein sorting-associated protein 72 homolog</fullName>
    </recommendedName>
</protein>
<evidence type="ECO:0000313" key="5">
    <source>
        <dbReference type="EMBL" id="CAG9815265.1"/>
    </source>
</evidence>
<dbReference type="AlphaFoldDB" id="A0A9N9SAK2"/>
<accession>A0A9N9SAK2</accession>
<dbReference type="EMBL" id="OU896718">
    <property type="protein sequence ID" value="CAG9815265.1"/>
    <property type="molecule type" value="Genomic_DNA"/>
</dbReference>
<dbReference type="InterPro" id="IPR046757">
    <property type="entry name" value="YL1_N"/>
</dbReference>
<organism evidence="5 6">
    <name type="scientific">Phaedon cochleariae</name>
    <name type="common">Mustard beetle</name>
    <dbReference type="NCBI Taxonomy" id="80249"/>
    <lineage>
        <taxon>Eukaryota</taxon>
        <taxon>Metazoa</taxon>
        <taxon>Ecdysozoa</taxon>
        <taxon>Arthropoda</taxon>
        <taxon>Hexapoda</taxon>
        <taxon>Insecta</taxon>
        <taxon>Pterygota</taxon>
        <taxon>Neoptera</taxon>
        <taxon>Endopterygota</taxon>
        <taxon>Coleoptera</taxon>
        <taxon>Polyphaga</taxon>
        <taxon>Cucujiformia</taxon>
        <taxon>Chrysomeloidea</taxon>
        <taxon>Chrysomelidae</taxon>
        <taxon>Chrysomelinae</taxon>
        <taxon>Chrysomelini</taxon>
        <taxon>Phaedon</taxon>
    </lineage>
</organism>
<dbReference type="Proteomes" id="UP001153737">
    <property type="component" value="Chromosome 12"/>
</dbReference>
<evidence type="ECO:0000259" key="4">
    <source>
        <dbReference type="SMART" id="SM00993"/>
    </source>
</evidence>
<evidence type="ECO:0000313" key="6">
    <source>
        <dbReference type="Proteomes" id="UP001153737"/>
    </source>
</evidence>
<keyword evidence="6" id="KW-1185">Reference proteome</keyword>
<feature type="compositionally biased region" description="Acidic residues" evidence="3">
    <location>
        <begin position="44"/>
        <end position="73"/>
    </location>
</feature>
<feature type="domain" description="Vps72/YL1 C-terminal" evidence="4">
    <location>
        <begin position="270"/>
        <end position="299"/>
    </location>
</feature>
<comment type="similarity">
    <text evidence="1">Belongs to the VPS72/YL1 family.</text>
</comment>
<dbReference type="Pfam" id="PF08265">
    <property type="entry name" value="YL1_C"/>
    <property type="match status" value="1"/>
</dbReference>
<feature type="region of interest" description="Disordered" evidence="3">
    <location>
        <begin position="31"/>
        <end position="114"/>
    </location>
</feature>
<dbReference type="Pfam" id="PF05764">
    <property type="entry name" value="YL1"/>
    <property type="match status" value="1"/>
</dbReference>
<evidence type="ECO:0000256" key="1">
    <source>
        <dbReference type="ARBA" id="ARBA00006832"/>
    </source>
</evidence>
<feature type="compositionally biased region" description="Low complexity" evidence="3">
    <location>
        <begin position="102"/>
        <end position="113"/>
    </location>
</feature>
<dbReference type="PANTHER" id="PTHR13275">
    <property type="entry name" value="YL-1 PROTEIN TRANSCRIPTION FACTOR-LIKE 1"/>
    <property type="match status" value="1"/>
</dbReference>
<reference evidence="5" key="1">
    <citation type="submission" date="2022-01" db="EMBL/GenBank/DDBJ databases">
        <authorList>
            <person name="King R."/>
        </authorList>
    </citation>
    <scope>NUCLEOTIDE SEQUENCE</scope>
</reference>